<feature type="domain" description="Gfo/Idh/MocA-like oxidoreductase N-terminal" evidence="3">
    <location>
        <begin position="66"/>
        <end position="145"/>
    </location>
</feature>
<keyword evidence="2" id="KW-0560">Oxidoreductase</keyword>
<dbReference type="STRING" id="411684.HPDFL43_01510"/>
<dbReference type="HOGENOM" id="CLU_911270_0_0_5"/>
<dbReference type="Gene3D" id="3.40.50.720">
    <property type="entry name" value="NAD(P)-binding Rossmann-like Domain"/>
    <property type="match status" value="1"/>
</dbReference>
<dbReference type="Proteomes" id="UP000004291">
    <property type="component" value="Chromosome"/>
</dbReference>
<dbReference type="RefSeq" id="WP_156970190.1">
    <property type="nucleotide sequence ID" value="NZ_CM002917.1"/>
</dbReference>
<sequence>MVTSSERVTSSSNIRVGIVGLSEGNGHPFSFSAIVNGYDDDLFSQAGWPVIQKYLRIQPAEAFGFPNVRVTHAWTQFPETTEKLCKACKIDKAVGRPEEMLGEIDALIIGRDDWETHFSLAMPALERGIKVFIDKPLTLNAEELRLLEPYLKAGQMMSTAGLRYAVELDPIRYNPKLVGAVKLIHGAVLNSPERYGIHLIDALLGLGYGVPTRLTRLISPHDSFSMIFGEDGPQFILNCLGAVGKTFHLGIYGAAGNFQADLHDNFGAFRRTLAAFFTMVQTGIQPIAPEQTIGTMKLLMAMQEMGVGDTRALDWGSQI</sequence>
<dbReference type="EMBL" id="ABIA03000002">
    <property type="protein sequence ID" value="EDQ34833.2"/>
    <property type="molecule type" value="Genomic_DNA"/>
</dbReference>
<evidence type="ECO:0000256" key="1">
    <source>
        <dbReference type="ARBA" id="ARBA00010928"/>
    </source>
</evidence>
<evidence type="ECO:0000313" key="4">
    <source>
        <dbReference type="EMBL" id="EDQ34833.2"/>
    </source>
</evidence>
<comment type="similarity">
    <text evidence="1">Belongs to the Gfo/Idh/MocA family.</text>
</comment>
<dbReference type="Pfam" id="PF01408">
    <property type="entry name" value="GFO_IDH_MocA"/>
    <property type="match status" value="1"/>
</dbReference>
<dbReference type="InterPro" id="IPR051317">
    <property type="entry name" value="Gfo/Idh/MocA_oxidoreduct"/>
</dbReference>
<proteinExistence type="inferred from homology"/>
<dbReference type="PANTHER" id="PTHR43708">
    <property type="entry name" value="CONSERVED EXPRESSED OXIDOREDUCTASE (EUROFUNG)"/>
    <property type="match status" value="1"/>
</dbReference>
<dbReference type="eggNOG" id="COG0673">
    <property type="taxonomic scope" value="Bacteria"/>
</dbReference>
<comment type="caution">
    <text evidence="4">The sequence shown here is derived from an EMBL/GenBank/DDBJ whole genome shotgun (WGS) entry which is preliminary data.</text>
</comment>
<dbReference type="AlphaFoldDB" id="A9CZS5"/>
<evidence type="ECO:0000256" key="2">
    <source>
        <dbReference type="ARBA" id="ARBA00023002"/>
    </source>
</evidence>
<dbReference type="GO" id="GO:0000166">
    <property type="term" value="F:nucleotide binding"/>
    <property type="evidence" value="ECO:0007669"/>
    <property type="project" value="InterPro"/>
</dbReference>
<gene>
    <name evidence="4" type="ORF">HPDFL43_01510</name>
</gene>
<dbReference type="GO" id="GO:0016491">
    <property type="term" value="F:oxidoreductase activity"/>
    <property type="evidence" value="ECO:0007669"/>
    <property type="project" value="UniProtKB-KW"/>
</dbReference>
<accession>A9CZS5</accession>
<evidence type="ECO:0000313" key="5">
    <source>
        <dbReference type="Proteomes" id="UP000004291"/>
    </source>
</evidence>
<dbReference type="OrthoDB" id="9781031at2"/>
<dbReference type="PANTHER" id="PTHR43708:SF5">
    <property type="entry name" value="CONSERVED EXPRESSED OXIDOREDUCTASE (EUROFUNG)-RELATED"/>
    <property type="match status" value="1"/>
</dbReference>
<keyword evidence="5" id="KW-1185">Reference proteome</keyword>
<dbReference type="InterPro" id="IPR036291">
    <property type="entry name" value="NAD(P)-bd_dom_sf"/>
</dbReference>
<protein>
    <submittedName>
        <fullName evidence="4">Putative dehydrogenase</fullName>
    </submittedName>
</protein>
<reference evidence="4 5" key="1">
    <citation type="submission" date="2007-10" db="EMBL/GenBank/DDBJ databases">
        <authorList>
            <person name="Wagner-Dobler I."/>
            <person name="Ferriera S."/>
            <person name="Johnson J."/>
            <person name="Kravitz S."/>
            <person name="Beeson K."/>
            <person name="Sutton G."/>
            <person name="Rogers Y.-H."/>
            <person name="Friedman R."/>
            <person name="Frazier M."/>
            <person name="Venter J.C."/>
        </authorList>
    </citation>
    <scope>NUCLEOTIDE SEQUENCE [LARGE SCALE GENOMIC DNA]</scope>
    <source>
        <strain evidence="4 5">DFL-43</strain>
    </source>
</reference>
<evidence type="ECO:0000259" key="3">
    <source>
        <dbReference type="Pfam" id="PF01408"/>
    </source>
</evidence>
<dbReference type="InterPro" id="IPR000683">
    <property type="entry name" value="Gfo/Idh/MocA-like_OxRdtase_N"/>
</dbReference>
<dbReference type="SUPFAM" id="SSF51735">
    <property type="entry name" value="NAD(P)-binding Rossmann-fold domains"/>
    <property type="match status" value="1"/>
</dbReference>
<reference evidence="4 5" key="2">
    <citation type="submission" date="2012-06" db="EMBL/GenBank/DDBJ databases">
        <authorList>
            <person name="Fiebig A."/>
        </authorList>
    </citation>
    <scope>NUCLEOTIDE SEQUENCE [LARGE SCALE GENOMIC DNA]</scope>
    <source>
        <strain evidence="4 5">DFL-43</strain>
    </source>
</reference>
<name>A9CZS5_HOEPD</name>
<organism evidence="4 5">
    <name type="scientific">Hoeflea phototrophica (strain DSM 17068 / NCIMB 14078 / DFL-43)</name>
    <dbReference type="NCBI Taxonomy" id="411684"/>
    <lineage>
        <taxon>Bacteria</taxon>
        <taxon>Pseudomonadati</taxon>
        <taxon>Pseudomonadota</taxon>
        <taxon>Alphaproteobacteria</taxon>
        <taxon>Hyphomicrobiales</taxon>
        <taxon>Rhizobiaceae</taxon>
        <taxon>Hoeflea</taxon>
    </lineage>
</organism>